<protein>
    <recommendedName>
        <fullName evidence="3">Protein-tyrosine-phosphatase</fullName>
    </recommendedName>
</protein>
<dbReference type="EMBL" id="BSYJ01000004">
    <property type="protein sequence ID" value="GMG87737.1"/>
    <property type="molecule type" value="Genomic_DNA"/>
</dbReference>
<name>A0ABQ6M080_9GAMM</name>
<dbReference type="Proteomes" id="UP001224392">
    <property type="component" value="Unassembled WGS sequence"/>
</dbReference>
<dbReference type="InterPro" id="IPR016667">
    <property type="entry name" value="Caps_polysacc_synth_CpsB/CapC"/>
</dbReference>
<dbReference type="Gene3D" id="3.20.20.140">
    <property type="entry name" value="Metal-dependent hydrolases"/>
    <property type="match status" value="1"/>
</dbReference>
<proteinExistence type="predicted"/>
<organism evidence="1 2">
    <name type="scientific">Biformimicrobium ophioploci</name>
    <dbReference type="NCBI Taxonomy" id="3036711"/>
    <lineage>
        <taxon>Bacteria</taxon>
        <taxon>Pseudomonadati</taxon>
        <taxon>Pseudomonadota</taxon>
        <taxon>Gammaproteobacteria</taxon>
        <taxon>Cellvibrionales</taxon>
        <taxon>Microbulbiferaceae</taxon>
        <taxon>Biformimicrobium</taxon>
    </lineage>
</organism>
<keyword evidence="2" id="KW-1185">Reference proteome</keyword>
<evidence type="ECO:0000313" key="1">
    <source>
        <dbReference type="EMBL" id="GMG87737.1"/>
    </source>
</evidence>
<reference evidence="1 2" key="1">
    <citation type="submission" date="2023-04" db="EMBL/GenBank/DDBJ databases">
        <title>Marinobulbifer ophiurae gen. nov., sp. Nov., isolate from tissue of brittle star Ophioplocus japonicus.</title>
        <authorList>
            <person name="Kawano K."/>
            <person name="Sawayama S."/>
            <person name="Nakagawa S."/>
        </authorList>
    </citation>
    <scope>NUCLEOTIDE SEQUENCE [LARGE SCALE GENOMIC DNA]</scope>
    <source>
        <strain evidence="1 2">NKW57</strain>
    </source>
</reference>
<evidence type="ECO:0000313" key="2">
    <source>
        <dbReference type="Proteomes" id="UP001224392"/>
    </source>
</evidence>
<accession>A0ABQ6M080</accession>
<gene>
    <name evidence="1" type="ORF">MNKW57_20580</name>
</gene>
<sequence>MTAGSVAGQFGEPARLRAIQLLQNKLVTVLATDAHHELRRPPNLSEGRRAAETLIGESASWDLVQNNPLRIASCHFPLKVVHPATET</sequence>
<evidence type="ECO:0008006" key="3">
    <source>
        <dbReference type="Google" id="ProtNLM"/>
    </source>
</evidence>
<comment type="caution">
    <text evidence="1">The sequence shown here is derived from an EMBL/GenBank/DDBJ whole genome shotgun (WGS) entry which is preliminary data.</text>
</comment>
<dbReference type="Pfam" id="PF19567">
    <property type="entry name" value="CpsB_CapC"/>
    <property type="match status" value="1"/>
</dbReference>